<dbReference type="EMBL" id="UPXX01000027">
    <property type="protein sequence ID" value="VBB44546.1"/>
    <property type="molecule type" value="Genomic_DNA"/>
</dbReference>
<keyword evidence="6" id="KW-1133">Transmembrane helix</keyword>
<dbReference type="PANTHER" id="PTHR30632:SF17">
    <property type="entry name" value="MOLYBDATE-BINDING PROTEIN MODA"/>
    <property type="match status" value="1"/>
</dbReference>
<name>A0A653A8Y6_UNCDX</name>
<keyword evidence="3" id="KW-0479">Metal-binding</keyword>
<comment type="similarity">
    <text evidence="1">Belongs to the bacterial solute-binding protein ModA family.</text>
</comment>
<dbReference type="GO" id="GO:0046872">
    <property type="term" value="F:metal ion binding"/>
    <property type="evidence" value="ECO:0007669"/>
    <property type="project" value="UniProtKB-KW"/>
</dbReference>
<dbReference type="Gene3D" id="3.40.190.10">
    <property type="entry name" value="Periplasmic binding protein-like II"/>
    <property type="match status" value="2"/>
</dbReference>
<dbReference type="PANTHER" id="PTHR30632">
    <property type="entry name" value="MOLYBDATE-BINDING PERIPLASMIC PROTEIN"/>
    <property type="match status" value="1"/>
</dbReference>
<dbReference type="AlphaFoldDB" id="A0A653A8Y6"/>
<feature type="transmembrane region" description="Helical" evidence="6">
    <location>
        <begin position="73"/>
        <end position="92"/>
    </location>
</feature>
<keyword evidence="6" id="KW-0472">Membrane</keyword>
<evidence type="ECO:0000256" key="4">
    <source>
        <dbReference type="ARBA" id="ARBA00022729"/>
    </source>
</evidence>
<dbReference type="GO" id="GO:0015689">
    <property type="term" value="P:molybdate ion transport"/>
    <property type="evidence" value="ECO:0007669"/>
    <property type="project" value="InterPro"/>
</dbReference>
<evidence type="ECO:0000256" key="5">
    <source>
        <dbReference type="ARBA" id="ARBA00062515"/>
    </source>
</evidence>
<evidence type="ECO:0000256" key="2">
    <source>
        <dbReference type="ARBA" id="ARBA00022505"/>
    </source>
</evidence>
<accession>A0A653A8Y6</accession>
<evidence type="ECO:0000256" key="1">
    <source>
        <dbReference type="ARBA" id="ARBA00009175"/>
    </source>
</evidence>
<dbReference type="NCBIfam" id="NF007958">
    <property type="entry name" value="PRK10677.1"/>
    <property type="match status" value="1"/>
</dbReference>
<reference evidence="7" key="1">
    <citation type="submission" date="2018-07" db="EMBL/GenBank/DDBJ databases">
        <authorList>
            <consortium name="Genoscope - CEA"/>
            <person name="William W."/>
        </authorList>
    </citation>
    <scope>NUCLEOTIDE SEQUENCE</scope>
    <source>
        <strain evidence="7">IK1</strain>
    </source>
</reference>
<dbReference type="InterPro" id="IPR050682">
    <property type="entry name" value="ModA/WtpA"/>
</dbReference>
<sequence length="337" mass="36359">MVLPAALARAVLLQAAGTTLVHGTLPDLGVNKPIFFFAALRLPESLDRWNRACLRGQQPKRNWRRKMRFSERLFLMFATLLVLTGSGPGLALENGTAAQSEVVVFAAASTTNAVTEIADLFTARGLGRITTSFASSSTLAKQIASGAPANVYLSANEKWMDFLEEKGAIEKASRFDLLGNRLVLIAPVQSPIQTVDVRRGLDLAALLGRDGRLSTGDPEHVPVGIYARQAMESLGLWDQVKDRLAPMKDVRAALVLVERAEAPLGVVYATDAAITKKVRIVGAFPLESHPPIVYPVAAVAGQKTDAAARFLDFLKTPEARTVFEKYGFEARSCSSGI</sequence>
<keyword evidence="4" id="KW-0732">Signal</keyword>
<keyword evidence="2" id="KW-0500">Molybdenum</keyword>
<dbReference type="CDD" id="cd13536">
    <property type="entry name" value="PBP2_EcModA"/>
    <property type="match status" value="1"/>
</dbReference>
<organism evidence="7">
    <name type="scientific">Uncultured Desulfatiglans sp</name>
    <dbReference type="NCBI Taxonomy" id="1748965"/>
    <lineage>
        <taxon>Bacteria</taxon>
        <taxon>Pseudomonadati</taxon>
        <taxon>Thermodesulfobacteriota</taxon>
        <taxon>Desulfobacteria</taxon>
        <taxon>Desulfatiglandales</taxon>
        <taxon>Desulfatiglandaceae</taxon>
        <taxon>Desulfatiglans</taxon>
        <taxon>environmental samples</taxon>
    </lineage>
</organism>
<dbReference type="GO" id="GO:1901359">
    <property type="term" value="F:tungstate binding"/>
    <property type="evidence" value="ECO:0007669"/>
    <property type="project" value="UniProtKB-ARBA"/>
</dbReference>
<dbReference type="FunFam" id="3.40.190.10:FF:000035">
    <property type="entry name" value="Molybdate ABC transporter substrate-binding protein"/>
    <property type="match status" value="1"/>
</dbReference>
<proteinExistence type="inferred from homology"/>
<dbReference type="GO" id="GO:0030973">
    <property type="term" value="F:molybdate ion binding"/>
    <property type="evidence" value="ECO:0007669"/>
    <property type="project" value="TreeGrafter"/>
</dbReference>
<dbReference type="GO" id="GO:0030288">
    <property type="term" value="C:outer membrane-bounded periplasmic space"/>
    <property type="evidence" value="ECO:0007669"/>
    <property type="project" value="TreeGrafter"/>
</dbReference>
<dbReference type="SUPFAM" id="SSF53850">
    <property type="entry name" value="Periplasmic binding protein-like II"/>
    <property type="match status" value="1"/>
</dbReference>
<keyword evidence="6" id="KW-0812">Transmembrane</keyword>
<evidence type="ECO:0000313" key="7">
    <source>
        <dbReference type="EMBL" id="VBB44546.1"/>
    </source>
</evidence>
<comment type="subunit">
    <text evidence="5">The complex is composed of two ATP-binding proteins (ModC), two transmembrane proteins (ModB) and a solute-binding protein (ModA).</text>
</comment>
<dbReference type="NCBIfam" id="TIGR01256">
    <property type="entry name" value="modA"/>
    <property type="match status" value="1"/>
</dbReference>
<evidence type="ECO:0000256" key="6">
    <source>
        <dbReference type="SAM" id="Phobius"/>
    </source>
</evidence>
<dbReference type="InterPro" id="IPR005950">
    <property type="entry name" value="ModA"/>
</dbReference>
<gene>
    <name evidence="7" type="ORF">TRIP_B330650</name>
</gene>
<dbReference type="Pfam" id="PF13531">
    <property type="entry name" value="SBP_bac_11"/>
    <property type="match status" value="1"/>
</dbReference>
<protein>
    <submittedName>
        <fullName evidence="7">Molybdate transporter subunit periplasmic-binding component of ABC superfamily (Modular protein)</fullName>
    </submittedName>
</protein>
<evidence type="ECO:0000256" key="3">
    <source>
        <dbReference type="ARBA" id="ARBA00022723"/>
    </source>
</evidence>